<feature type="region of interest" description="Disordered" evidence="6">
    <location>
        <begin position="436"/>
        <end position="455"/>
    </location>
</feature>
<organism evidence="9 12">
    <name type="scientific">Anaerobutyricum hallii</name>
    <dbReference type="NCBI Taxonomy" id="39488"/>
    <lineage>
        <taxon>Bacteria</taxon>
        <taxon>Bacillati</taxon>
        <taxon>Bacillota</taxon>
        <taxon>Clostridia</taxon>
        <taxon>Lachnospirales</taxon>
        <taxon>Lachnospiraceae</taxon>
        <taxon>Anaerobutyricum</taxon>
    </lineage>
</organism>
<dbReference type="GO" id="GO:0051301">
    <property type="term" value="P:cell division"/>
    <property type="evidence" value="ECO:0007669"/>
    <property type="project" value="UniProtKB-KW"/>
</dbReference>
<dbReference type="Proteomes" id="UP000284621">
    <property type="component" value="Unassembled WGS sequence"/>
</dbReference>
<keyword evidence="13" id="KW-1185">Reference proteome</keyword>
<dbReference type="GO" id="GO:0005886">
    <property type="term" value="C:plasma membrane"/>
    <property type="evidence" value="ECO:0007669"/>
    <property type="project" value="TreeGrafter"/>
</dbReference>
<evidence type="ECO:0000313" key="12">
    <source>
        <dbReference type="Proteomes" id="UP000095679"/>
    </source>
</evidence>
<dbReference type="Proteomes" id="UP000095390">
    <property type="component" value="Unassembled WGS sequence"/>
</dbReference>
<keyword evidence="2 7" id="KW-0812">Transmembrane</keyword>
<proteinExistence type="predicted"/>
<evidence type="ECO:0000313" key="10">
    <source>
        <dbReference type="EMBL" id="RHC62051.1"/>
    </source>
</evidence>
<dbReference type="GO" id="GO:0032153">
    <property type="term" value="C:cell division site"/>
    <property type="evidence" value="ECO:0007669"/>
    <property type="project" value="TreeGrafter"/>
</dbReference>
<dbReference type="InterPro" id="IPR001182">
    <property type="entry name" value="FtsW/RodA"/>
</dbReference>
<feature type="transmembrane region" description="Helical" evidence="7">
    <location>
        <begin position="95"/>
        <end position="116"/>
    </location>
</feature>
<feature type="transmembrane region" description="Helical" evidence="7">
    <location>
        <begin position="68"/>
        <end position="88"/>
    </location>
</feature>
<dbReference type="AlphaFoldDB" id="A0A174F2C6"/>
<keyword evidence="5 7" id="KW-0472">Membrane</keyword>
<evidence type="ECO:0000256" key="1">
    <source>
        <dbReference type="ARBA" id="ARBA00004141"/>
    </source>
</evidence>
<reference evidence="11 12" key="1">
    <citation type="submission" date="2015-09" db="EMBL/GenBank/DDBJ databases">
        <authorList>
            <consortium name="Pathogen Informatics"/>
        </authorList>
    </citation>
    <scope>NUCLEOTIDE SEQUENCE [LARGE SCALE GENOMIC DNA]</scope>
    <source>
        <strain evidence="9 12">2789STDY5834835</strain>
        <strain evidence="8 11">2789STDY5834966</strain>
    </source>
</reference>
<keyword evidence="9" id="KW-0132">Cell division</keyword>
<protein>
    <submittedName>
        <fullName evidence="9">Cell division protein FtsW</fullName>
    </submittedName>
    <submittedName>
        <fullName evidence="10">FtsW/RodA/SpoVE family cell cycle protein</fullName>
    </submittedName>
</protein>
<feature type="transmembrane region" description="Helical" evidence="7">
    <location>
        <begin position="212"/>
        <end position="228"/>
    </location>
</feature>
<evidence type="ECO:0000256" key="6">
    <source>
        <dbReference type="SAM" id="MobiDB-lite"/>
    </source>
</evidence>
<dbReference type="GO" id="GO:0015648">
    <property type="term" value="F:lipid-linked peptidoglycan transporter activity"/>
    <property type="evidence" value="ECO:0007669"/>
    <property type="project" value="TreeGrafter"/>
</dbReference>
<dbReference type="EMBL" id="CYZL01000014">
    <property type="protein sequence ID" value="CUO43707.1"/>
    <property type="molecule type" value="Genomic_DNA"/>
</dbReference>
<feature type="transmembrane region" description="Helical" evidence="7">
    <location>
        <begin position="122"/>
        <end position="139"/>
    </location>
</feature>
<accession>A0A174F2C6</accession>
<sequence>MVSLISTGSNYIIVIMGVIYAITCFTVFLPSTEKRQVKRMDRQELFMFVFHFICYGVLFAKTLDTKIIFLYLAQVVFFKMLIFVYSRVYVDCSRILMNHTCFLLLIGFVMLTRLSFDKAVKQFIIAAATSLIVLFIPYFMEKAVWLKKLKWIYGLLGLIFLSSVFVIGTSQNGATNWISLGHGIALQPSEFVKISFVFFIAAMLTKAPNFKTMLLTSIFAACHVIILIGEKDLGGALIYFVVYVFLCYVATGRGIYLFGGIGAGTLAAKLAYMLFAHVRVRFIAWKDPWSVIEGSGYQITQSLFAIAAGSWLGKGLTQGRPNDIPIVESDFIFSAITEEFGILFAICLILIYLGVFIHFLKIAMDVRGRFYKLLAYGFSICFIFQVFLTIGGVTKFIPSTGVTLPLISYGGSSVASTLIIFAVMQGIFIIAYKEDDENEEEQAGQPDESDRKKYD</sequence>
<dbReference type="PANTHER" id="PTHR30474:SF3">
    <property type="entry name" value="PEPTIDOGLYCAN GLYCOSYLTRANSFERASE RODA"/>
    <property type="match status" value="1"/>
</dbReference>
<dbReference type="EMBL" id="QSID01000015">
    <property type="protein sequence ID" value="RHC62051.1"/>
    <property type="molecule type" value="Genomic_DNA"/>
</dbReference>
<feature type="transmembrane region" description="Helical" evidence="7">
    <location>
        <begin position="255"/>
        <end position="275"/>
    </location>
</feature>
<evidence type="ECO:0000313" key="8">
    <source>
        <dbReference type="EMBL" id="CUN10520.1"/>
    </source>
</evidence>
<name>A0A174F2C6_9FIRM</name>
<feature type="transmembrane region" description="Helical" evidence="7">
    <location>
        <begin position="44"/>
        <end position="62"/>
    </location>
</feature>
<evidence type="ECO:0000256" key="5">
    <source>
        <dbReference type="ARBA" id="ARBA00023136"/>
    </source>
</evidence>
<dbReference type="GeneID" id="75048487"/>
<feature type="transmembrane region" description="Helical" evidence="7">
    <location>
        <begin position="340"/>
        <end position="361"/>
    </location>
</feature>
<evidence type="ECO:0000313" key="13">
    <source>
        <dbReference type="Proteomes" id="UP000284621"/>
    </source>
</evidence>
<reference evidence="10 13" key="2">
    <citation type="submission" date="2018-08" db="EMBL/GenBank/DDBJ databases">
        <title>A genome reference for cultivated species of the human gut microbiota.</title>
        <authorList>
            <person name="Zou Y."/>
            <person name="Xue W."/>
            <person name="Luo G."/>
        </authorList>
    </citation>
    <scope>NUCLEOTIDE SEQUENCE [LARGE SCALE GENOMIC DNA]</scope>
    <source>
        <strain evidence="10 13">AM34-3LB</strain>
    </source>
</reference>
<dbReference type="EMBL" id="CYYC01000029">
    <property type="protein sequence ID" value="CUN10520.1"/>
    <property type="molecule type" value="Genomic_DNA"/>
</dbReference>
<dbReference type="RefSeq" id="WP_044921246.1">
    <property type="nucleotide sequence ID" value="NZ_BLYK01000005.1"/>
</dbReference>
<feature type="transmembrane region" description="Helical" evidence="7">
    <location>
        <begin position="406"/>
        <end position="432"/>
    </location>
</feature>
<feature type="transmembrane region" description="Helical" evidence="7">
    <location>
        <begin position="151"/>
        <end position="168"/>
    </location>
</feature>
<dbReference type="Pfam" id="PF01098">
    <property type="entry name" value="FTSW_RODA_SPOVE"/>
    <property type="match status" value="1"/>
</dbReference>
<evidence type="ECO:0000256" key="4">
    <source>
        <dbReference type="ARBA" id="ARBA00022989"/>
    </source>
</evidence>
<feature type="transmembrane region" description="Helical" evidence="7">
    <location>
        <begin position="373"/>
        <end position="394"/>
    </location>
</feature>
<keyword evidence="9" id="KW-0131">Cell cycle</keyword>
<dbReference type="PANTHER" id="PTHR30474">
    <property type="entry name" value="CELL CYCLE PROTEIN"/>
    <property type="match status" value="1"/>
</dbReference>
<evidence type="ECO:0000313" key="9">
    <source>
        <dbReference type="EMBL" id="CUO43707.1"/>
    </source>
</evidence>
<keyword evidence="4 7" id="KW-1133">Transmembrane helix</keyword>
<dbReference type="Proteomes" id="UP000095679">
    <property type="component" value="Unassembled WGS sequence"/>
</dbReference>
<feature type="transmembrane region" description="Helical" evidence="7">
    <location>
        <begin position="188"/>
        <end position="205"/>
    </location>
</feature>
<comment type="subcellular location">
    <subcellularLocation>
        <location evidence="1">Membrane</location>
        <topology evidence="1">Multi-pass membrane protein</topology>
    </subcellularLocation>
</comment>
<evidence type="ECO:0000256" key="2">
    <source>
        <dbReference type="ARBA" id="ARBA00022692"/>
    </source>
</evidence>
<dbReference type="OrthoDB" id="9812661at2"/>
<evidence type="ECO:0000256" key="7">
    <source>
        <dbReference type="SAM" id="Phobius"/>
    </source>
</evidence>
<evidence type="ECO:0000313" key="11">
    <source>
        <dbReference type="Proteomes" id="UP000095390"/>
    </source>
</evidence>
<evidence type="ECO:0000256" key="3">
    <source>
        <dbReference type="ARBA" id="ARBA00022960"/>
    </source>
</evidence>
<keyword evidence="3" id="KW-0133">Cell shape</keyword>
<feature type="transmembrane region" description="Helical" evidence="7">
    <location>
        <begin position="234"/>
        <end position="250"/>
    </location>
</feature>
<feature type="transmembrane region" description="Helical" evidence="7">
    <location>
        <begin position="12"/>
        <end position="32"/>
    </location>
</feature>
<dbReference type="GO" id="GO:0008360">
    <property type="term" value="P:regulation of cell shape"/>
    <property type="evidence" value="ECO:0007669"/>
    <property type="project" value="UniProtKB-KW"/>
</dbReference>
<gene>
    <name evidence="9" type="primary">ftsW_1</name>
    <name evidence="8" type="synonym">ftsW_2</name>
    <name evidence="10" type="ORF">DW833_12090</name>
    <name evidence="9" type="ORF">ERS852450_01799</name>
    <name evidence="8" type="ORF">ERS852578_02220</name>
</gene>